<sequence>MRQGDGLDQTRRKYYVSVQAGQILEDQGAAAYELEIMANEREFIRLQELFEELSSMDELQTFHFAKTPFSPASDEEMNYGYDSLIVQIYQLLHEYGTESTKHHIEQMGLPLHEATMGGGTEDESIT</sequence>
<proteinExistence type="predicted"/>
<evidence type="ECO:0008006" key="2">
    <source>
        <dbReference type="Google" id="ProtNLM"/>
    </source>
</evidence>
<evidence type="ECO:0000313" key="1">
    <source>
        <dbReference type="EMBL" id="ANY70448.1"/>
    </source>
</evidence>
<dbReference type="RefSeq" id="WP_099521359.1">
    <property type="nucleotide sequence ID" value="NZ_CP016808.1"/>
</dbReference>
<reference evidence="1" key="1">
    <citation type="submission" date="2016-08" db="EMBL/GenBank/DDBJ databases">
        <title>Complete Genome Seqeunce of Paenibacillus sp. BIHB 4019 from tea rhizoplane.</title>
        <authorList>
            <person name="Thakur R."/>
            <person name="Swarnkar M.K."/>
            <person name="Gulati A."/>
        </authorList>
    </citation>
    <scope>NUCLEOTIDE SEQUENCE [LARGE SCALE GENOMIC DNA]</scope>
    <source>
        <strain evidence="1">BIHB4019</strain>
    </source>
</reference>
<dbReference type="AlphaFoldDB" id="A0A1B2DRW5"/>
<protein>
    <recommendedName>
        <fullName evidence="2">Hydrolase</fullName>
    </recommendedName>
</protein>
<organism evidence="1">
    <name type="scientific">Paenibacillus sp. BIHB 4019</name>
    <dbReference type="NCBI Taxonomy" id="1870819"/>
    <lineage>
        <taxon>Bacteria</taxon>
        <taxon>Bacillati</taxon>
        <taxon>Bacillota</taxon>
        <taxon>Bacilli</taxon>
        <taxon>Bacillales</taxon>
        <taxon>Paenibacillaceae</taxon>
        <taxon>Paenibacillus</taxon>
    </lineage>
</organism>
<accession>A0A1B2DRW5</accession>
<dbReference type="EMBL" id="CP016808">
    <property type="protein sequence ID" value="ANY70448.1"/>
    <property type="molecule type" value="Genomic_DNA"/>
</dbReference>
<gene>
    <name evidence="1" type="ORF">BBD42_31080</name>
</gene>
<name>A0A1B2DRW5_9BACL</name>